<evidence type="ECO:0000313" key="5">
    <source>
        <dbReference type="EMBL" id="HIZ31372.1"/>
    </source>
</evidence>
<dbReference type="CDD" id="cd07377">
    <property type="entry name" value="WHTH_GntR"/>
    <property type="match status" value="1"/>
</dbReference>
<dbReference type="InterPro" id="IPR036390">
    <property type="entry name" value="WH_DNA-bd_sf"/>
</dbReference>
<dbReference type="Gene3D" id="3.40.1410.10">
    <property type="entry name" value="Chorismate lyase-like"/>
    <property type="match status" value="1"/>
</dbReference>
<dbReference type="InterPro" id="IPR028978">
    <property type="entry name" value="Chorismate_lyase_/UTRA_dom_sf"/>
</dbReference>
<name>A0A9D2J060_9FIRM</name>
<dbReference type="InterPro" id="IPR000524">
    <property type="entry name" value="Tscrpt_reg_HTH_GntR"/>
</dbReference>
<dbReference type="PRINTS" id="PR00035">
    <property type="entry name" value="HTHGNTR"/>
</dbReference>
<dbReference type="SUPFAM" id="SSF46785">
    <property type="entry name" value="Winged helix' DNA-binding domain"/>
    <property type="match status" value="1"/>
</dbReference>
<evidence type="ECO:0000313" key="6">
    <source>
        <dbReference type="Proteomes" id="UP000824035"/>
    </source>
</evidence>
<gene>
    <name evidence="5" type="ORF">H9813_09135</name>
</gene>
<dbReference type="PANTHER" id="PTHR44846">
    <property type="entry name" value="MANNOSYL-D-GLYCERATE TRANSPORT/METABOLISM SYSTEM REPRESSOR MNGR-RELATED"/>
    <property type="match status" value="1"/>
</dbReference>
<dbReference type="InterPro" id="IPR036388">
    <property type="entry name" value="WH-like_DNA-bd_sf"/>
</dbReference>
<evidence type="ECO:0000256" key="2">
    <source>
        <dbReference type="ARBA" id="ARBA00023125"/>
    </source>
</evidence>
<dbReference type="EMBL" id="DXBV01000091">
    <property type="protein sequence ID" value="HIZ31372.1"/>
    <property type="molecule type" value="Genomic_DNA"/>
</dbReference>
<dbReference type="Gene3D" id="1.10.10.10">
    <property type="entry name" value="Winged helix-like DNA-binding domain superfamily/Winged helix DNA-binding domain"/>
    <property type="match status" value="1"/>
</dbReference>
<protein>
    <submittedName>
        <fullName evidence="5">GntR family transcriptional regulator</fullName>
    </submittedName>
</protein>
<dbReference type="PROSITE" id="PS50949">
    <property type="entry name" value="HTH_GNTR"/>
    <property type="match status" value="1"/>
</dbReference>
<reference evidence="5" key="2">
    <citation type="submission" date="2021-04" db="EMBL/GenBank/DDBJ databases">
        <authorList>
            <person name="Gilroy R."/>
        </authorList>
    </citation>
    <scope>NUCLEOTIDE SEQUENCE</scope>
    <source>
        <strain evidence="5">ChiGjej4B4-18154</strain>
    </source>
</reference>
<sequence>MDFQLNEDSLIPLYQQLMEDIKAALTEGKYAPDEKIPSESELSELYHVSRITVRRAVEELCSEGYLVKKQGKGTYVSQPKVIRKITQDKDVMGFSEACRACGMTPGAQVVNILRCPARSDEVRFLRLPPESDVIYLQRVRTADGEPIMLENNFFPYEPFKGLLTAYEDLADASLFDYLESHYGRRPESTVSCTLEIVRASSEQASYLGVITGDPMFYMNAYFLDGEGKPLVIGRQYIVGSRFVFNI</sequence>
<reference evidence="5" key="1">
    <citation type="journal article" date="2021" name="PeerJ">
        <title>Extensive microbial diversity within the chicken gut microbiome revealed by metagenomics and culture.</title>
        <authorList>
            <person name="Gilroy R."/>
            <person name="Ravi A."/>
            <person name="Getino M."/>
            <person name="Pursley I."/>
            <person name="Horton D.L."/>
            <person name="Alikhan N.F."/>
            <person name="Baker D."/>
            <person name="Gharbi K."/>
            <person name="Hall N."/>
            <person name="Watson M."/>
            <person name="Adriaenssens E.M."/>
            <person name="Foster-Nyarko E."/>
            <person name="Jarju S."/>
            <person name="Secka A."/>
            <person name="Antonio M."/>
            <person name="Oren A."/>
            <person name="Chaudhuri R.R."/>
            <person name="La Ragione R."/>
            <person name="Hildebrand F."/>
            <person name="Pallen M.J."/>
        </authorList>
    </citation>
    <scope>NUCLEOTIDE SEQUENCE</scope>
    <source>
        <strain evidence="5">ChiGjej4B4-18154</strain>
    </source>
</reference>
<dbReference type="Proteomes" id="UP000824035">
    <property type="component" value="Unassembled WGS sequence"/>
</dbReference>
<dbReference type="GO" id="GO:0003677">
    <property type="term" value="F:DNA binding"/>
    <property type="evidence" value="ECO:0007669"/>
    <property type="project" value="UniProtKB-KW"/>
</dbReference>
<evidence type="ECO:0000256" key="1">
    <source>
        <dbReference type="ARBA" id="ARBA00023015"/>
    </source>
</evidence>
<dbReference type="SMART" id="SM00866">
    <property type="entry name" value="UTRA"/>
    <property type="match status" value="1"/>
</dbReference>
<dbReference type="SMART" id="SM00345">
    <property type="entry name" value="HTH_GNTR"/>
    <property type="match status" value="1"/>
</dbReference>
<comment type="caution">
    <text evidence="5">The sequence shown here is derived from an EMBL/GenBank/DDBJ whole genome shotgun (WGS) entry which is preliminary data.</text>
</comment>
<keyword evidence="2" id="KW-0238">DNA-binding</keyword>
<evidence type="ECO:0000259" key="4">
    <source>
        <dbReference type="PROSITE" id="PS50949"/>
    </source>
</evidence>
<evidence type="ECO:0000256" key="3">
    <source>
        <dbReference type="ARBA" id="ARBA00023163"/>
    </source>
</evidence>
<dbReference type="FunFam" id="1.10.10.10:FF:000079">
    <property type="entry name" value="GntR family transcriptional regulator"/>
    <property type="match status" value="1"/>
</dbReference>
<dbReference type="AlphaFoldDB" id="A0A9D2J060"/>
<dbReference type="Pfam" id="PF00392">
    <property type="entry name" value="GntR"/>
    <property type="match status" value="1"/>
</dbReference>
<keyword evidence="3" id="KW-0804">Transcription</keyword>
<dbReference type="PANTHER" id="PTHR44846:SF1">
    <property type="entry name" value="MANNOSYL-D-GLYCERATE TRANSPORT_METABOLISM SYSTEM REPRESSOR MNGR-RELATED"/>
    <property type="match status" value="1"/>
</dbReference>
<organism evidence="5 6">
    <name type="scientific">Candidatus Allofournierella merdipullorum</name>
    <dbReference type="NCBI Taxonomy" id="2838595"/>
    <lineage>
        <taxon>Bacteria</taxon>
        <taxon>Bacillati</taxon>
        <taxon>Bacillota</taxon>
        <taxon>Clostridia</taxon>
        <taxon>Eubacteriales</taxon>
        <taxon>Oscillospiraceae</taxon>
        <taxon>Allofournierella</taxon>
    </lineage>
</organism>
<proteinExistence type="predicted"/>
<dbReference type="GO" id="GO:0045892">
    <property type="term" value="P:negative regulation of DNA-templated transcription"/>
    <property type="evidence" value="ECO:0007669"/>
    <property type="project" value="TreeGrafter"/>
</dbReference>
<dbReference type="SUPFAM" id="SSF64288">
    <property type="entry name" value="Chorismate lyase-like"/>
    <property type="match status" value="1"/>
</dbReference>
<dbReference type="Pfam" id="PF07702">
    <property type="entry name" value="UTRA"/>
    <property type="match status" value="1"/>
</dbReference>
<feature type="domain" description="HTH gntR-type" evidence="4">
    <location>
        <begin position="11"/>
        <end position="79"/>
    </location>
</feature>
<keyword evidence="1" id="KW-0805">Transcription regulation</keyword>
<accession>A0A9D2J060</accession>
<dbReference type="GO" id="GO:0003700">
    <property type="term" value="F:DNA-binding transcription factor activity"/>
    <property type="evidence" value="ECO:0007669"/>
    <property type="project" value="InterPro"/>
</dbReference>
<dbReference type="InterPro" id="IPR011663">
    <property type="entry name" value="UTRA"/>
</dbReference>
<dbReference type="InterPro" id="IPR050679">
    <property type="entry name" value="Bact_HTH_transcr_reg"/>
</dbReference>